<sequence>MCASLVRSCVVQCLLVTYLCAATGVQGTPVVRPRSIAMFWTTVRNTSVPSSSSSSSTFSAAANTVVYRPTLVVDRPPAGSKVAGGLVAQNNQFPYLVAILLSFGDGSETLCGGSILADRFVLTAAHCLYGMHRATVVPGQTTIQLPVDEGAAMTIEPSAAILHPGYDPVAILNDIALIRLPKALVFSARVQPIRLAPWSNAFTDLTGYDSIVSGWGAQSNDDFAEPTDEVRLELRYTTNTVVANDVCRRVYGSLIRDQQICVAGEGGRNPCQGDSGGPLTVEFGGQRLTQVGIVSYGSTRGCQNGVPGVYTRVSSYVEWIVYHTGIVV</sequence>
<evidence type="ECO:0000256" key="3">
    <source>
        <dbReference type="RuleBase" id="RU363034"/>
    </source>
</evidence>
<dbReference type="PROSITE" id="PS50240">
    <property type="entry name" value="TRYPSIN_DOM"/>
    <property type="match status" value="1"/>
</dbReference>
<dbReference type="SUPFAM" id="SSF50494">
    <property type="entry name" value="Trypsin-like serine proteases"/>
    <property type="match status" value="1"/>
</dbReference>
<evidence type="ECO:0000256" key="1">
    <source>
        <dbReference type="ARBA" id="ARBA00023157"/>
    </source>
</evidence>
<dbReference type="PRINTS" id="PR00722">
    <property type="entry name" value="CHYMOTRYPSIN"/>
</dbReference>
<accession>A0AAG5DF84</accession>
<dbReference type="CDD" id="cd00190">
    <property type="entry name" value="Tryp_SPc"/>
    <property type="match status" value="1"/>
</dbReference>
<evidence type="ECO:0000259" key="5">
    <source>
        <dbReference type="PROSITE" id="PS50240"/>
    </source>
</evidence>
<dbReference type="PANTHER" id="PTHR24258">
    <property type="entry name" value="SERINE PROTEASE-RELATED"/>
    <property type="match status" value="1"/>
</dbReference>
<proteinExistence type="inferred from homology"/>
<keyword evidence="7" id="KW-1185">Reference proteome</keyword>
<feature type="chain" id="PRO_5042581251" description="Peptidase S1 domain-containing protein" evidence="4">
    <location>
        <begin position="28"/>
        <end position="328"/>
    </location>
</feature>
<dbReference type="SMART" id="SM00020">
    <property type="entry name" value="Tryp_SPc"/>
    <property type="match status" value="1"/>
</dbReference>
<organism evidence="6 7">
    <name type="scientific">Anopheles atroparvus</name>
    <name type="common">European mosquito</name>
    <dbReference type="NCBI Taxonomy" id="41427"/>
    <lineage>
        <taxon>Eukaryota</taxon>
        <taxon>Metazoa</taxon>
        <taxon>Ecdysozoa</taxon>
        <taxon>Arthropoda</taxon>
        <taxon>Hexapoda</taxon>
        <taxon>Insecta</taxon>
        <taxon>Pterygota</taxon>
        <taxon>Neoptera</taxon>
        <taxon>Endopterygota</taxon>
        <taxon>Diptera</taxon>
        <taxon>Nematocera</taxon>
        <taxon>Culicoidea</taxon>
        <taxon>Culicidae</taxon>
        <taxon>Anophelinae</taxon>
        <taxon>Anopheles</taxon>
    </lineage>
</organism>
<keyword evidence="3" id="KW-0645">Protease</keyword>
<protein>
    <recommendedName>
        <fullName evidence="5">Peptidase S1 domain-containing protein</fullName>
    </recommendedName>
</protein>
<dbReference type="InterPro" id="IPR001314">
    <property type="entry name" value="Peptidase_S1A"/>
</dbReference>
<dbReference type="InterPro" id="IPR033116">
    <property type="entry name" value="TRYPSIN_SER"/>
</dbReference>
<dbReference type="InterPro" id="IPR009003">
    <property type="entry name" value="Peptidase_S1_PA"/>
</dbReference>
<name>A0AAG5DF84_ANOAO</name>
<keyword evidence="3" id="KW-0720">Serine protease</keyword>
<evidence type="ECO:0000256" key="4">
    <source>
        <dbReference type="SAM" id="SignalP"/>
    </source>
</evidence>
<feature type="domain" description="Peptidase S1" evidence="5">
    <location>
        <begin position="82"/>
        <end position="325"/>
    </location>
</feature>
<comment type="similarity">
    <text evidence="2">Belongs to the peptidase S1 family. CLIP subfamily.</text>
</comment>
<dbReference type="EnsemblMetazoa" id="ENSAATROPT010437">
    <property type="protein sequence ID" value="ENSAATROPP009418"/>
    <property type="gene ID" value="ENSAATROPG008485"/>
</dbReference>
<keyword evidence="3" id="KW-0378">Hydrolase</keyword>
<dbReference type="PANTHER" id="PTHR24258:SF136">
    <property type="entry name" value="GH06673P-RELATED"/>
    <property type="match status" value="1"/>
</dbReference>
<dbReference type="Gene3D" id="2.40.10.10">
    <property type="entry name" value="Trypsin-like serine proteases"/>
    <property type="match status" value="2"/>
</dbReference>
<dbReference type="GO" id="GO:0004252">
    <property type="term" value="F:serine-type endopeptidase activity"/>
    <property type="evidence" value="ECO:0007669"/>
    <property type="project" value="InterPro"/>
</dbReference>
<reference evidence="6" key="1">
    <citation type="submission" date="2024-04" db="UniProtKB">
        <authorList>
            <consortium name="EnsemblMetazoa"/>
        </authorList>
    </citation>
    <scope>IDENTIFICATION</scope>
    <source>
        <strain evidence="6">EBRO</strain>
    </source>
</reference>
<feature type="signal peptide" evidence="4">
    <location>
        <begin position="1"/>
        <end position="27"/>
    </location>
</feature>
<evidence type="ECO:0000256" key="2">
    <source>
        <dbReference type="ARBA" id="ARBA00024195"/>
    </source>
</evidence>
<evidence type="ECO:0000313" key="7">
    <source>
        <dbReference type="Proteomes" id="UP000075880"/>
    </source>
</evidence>
<dbReference type="InterPro" id="IPR018114">
    <property type="entry name" value="TRYPSIN_HIS"/>
</dbReference>
<dbReference type="Pfam" id="PF00089">
    <property type="entry name" value="Trypsin"/>
    <property type="match status" value="1"/>
</dbReference>
<dbReference type="Proteomes" id="UP000075880">
    <property type="component" value="Unassembled WGS sequence"/>
</dbReference>
<dbReference type="InterPro" id="IPR001254">
    <property type="entry name" value="Trypsin_dom"/>
</dbReference>
<dbReference type="GO" id="GO:0006508">
    <property type="term" value="P:proteolysis"/>
    <property type="evidence" value="ECO:0007669"/>
    <property type="project" value="UniProtKB-KW"/>
</dbReference>
<keyword evidence="4" id="KW-0732">Signal</keyword>
<dbReference type="PROSITE" id="PS00134">
    <property type="entry name" value="TRYPSIN_HIS"/>
    <property type="match status" value="1"/>
</dbReference>
<evidence type="ECO:0000313" key="6">
    <source>
        <dbReference type="EnsemblMetazoa" id="ENSAATROPP009418"/>
    </source>
</evidence>
<keyword evidence="1" id="KW-1015">Disulfide bond</keyword>
<dbReference type="AlphaFoldDB" id="A0AAG5DF84"/>
<dbReference type="FunFam" id="2.40.10.10:FF:000068">
    <property type="entry name" value="transmembrane protease serine 2"/>
    <property type="match status" value="1"/>
</dbReference>
<dbReference type="InterPro" id="IPR043504">
    <property type="entry name" value="Peptidase_S1_PA_chymotrypsin"/>
</dbReference>
<dbReference type="PROSITE" id="PS00135">
    <property type="entry name" value="TRYPSIN_SER"/>
    <property type="match status" value="1"/>
</dbReference>